<protein>
    <recommendedName>
        <fullName evidence="3">Sialidase domain-containing protein</fullName>
    </recommendedName>
</protein>
<feature type="chain" id="PRO_5002134661" description="Sialidase domain-containing protein" evidence="1">
    <location>
        <begin position="22"/>
        <end position="359"/>
    </location>
</feature>
<evidence type="ECO:0008006" key="3">
    <source>
        <dbReference type="Google" id="ProtNLM"/>
    </source>
</evidence>
<dbReference type="InterPro" id="IPR036278">
    <property type="entry name" value="Sialidase_sf"/>
</dbReference>
<feature type="signal peptide" evidence="1">
    <location>
        <begin position="1"/>
        <end position="21"/>
    </location>
</feature>
<dbReference type="AlphaFoldDB" id="A0A0B7KHW3"/>
<dbReference type="PANTHER" id="PTHR38792">
    <property type="entry name" value="BNR/ASP-BOX REPEAT DOMAIN PROTEIN (AFU_ORTHOLOGUE AFUA_7G06430)-RELATED"/>
    <property type="match status" value="1"/>
</dbReference>
<sequence>MVRLLRSLFTAALALSTLANAAVVPIAGLDKRDVTPVADPVVVDSRGVNMRVTLRDGVLIAGYSTIENGRAYIRSAQSTNNGKSWTPLGIVTDRVASETDLSNAFPLNVNGRLLMAFRNHDKDASGKLTYYRLTICESTDGGLKWDFLSQLDERAAVSPKNGLWEPFLRIAKDGSIQAYYSAENNDGDQDNIMKKSINGGKDWSSIIPVTGSAVTARDGMMGVAEIGNNQLMVVFESQLTGHMGIYAMISTNDGATWESRRQIYAATSGNEAGAPQIIYVGSTIVVNFMSNEAKPELPDVDGGQQKIITSTNNGESWSAAQVLSGLGSHWPGLHTIDSSHFLSLYSFNGKGLVSQEFTL</sequence>
<proteinExistence type="predicted"/>
<dbReference type="PANTHER" id="PTHR38792:SF3">
    <property type="entry name" value="BNR_ASP-BOX REPEAT DOMAIN PROTEIN (AFU_ORTHOLOGUE AFUA_7G06430)-RELATED"/>
    <property type="match status" value="1"/>
</dbReference>
<reference evidence="2" key="1">
    <citation type="submission" date="2015-01" db="EMBL/GenBank/DDBJ databases">
        <authorList>
            <person name="Durling Mikael"/>
        </authorList>
    </citation>
    <scope>NUCLEOTIDE SEQUENCE</scope>
</reference>
<dbReference type="Gene3D" id="2.120.10.10">
    <property type="match status" value="1"/>
</dbReference>
<name>A0A0B7KHW3_BIOOC</name>
<dbReference type="SUPFAM" id="SSF50939">
    <property type="entry name" value="Sialidases"/>
    <property type="match status" value="1"/>
</dbReference>
<evidence type="ECO:0000256" key="1">
    <source>
        <dbReference type="SAM" id="SignalP"/>
    </source>
</evidence>
<keyword evidence="1" id="KW-0732">Signal</keyword>
<dbReference type="EMBL" id="CDPU01000042">
    <property type="protein sequence ID" value="CEO54465.1"/>
    <property type="molecule type" value="Genomic_DNA"/>
</dbReference>
<gene>
    <name evidence="2" type="ORF">BN869_000010523_1</name>
</gene>
<dbReference type="CDD" id="cd15482">
    <property type="entry name" value="Sialidase_non-viral"/>
    <property type="match status" value="1"/>
</dbReference>
<organism evidence="2">
    <name type="scientific">Bionectria ochroleuca</name>
    <name type="common">Gliocladium roseum</name>
    <dbReference type="NCBI Taxonomy" id="29856"/>
    <lineage>
        <taxon>Eukaryota</taxon>
        <taxon>Fungi</taxon>
        <taxon>Dikarya</taxon>
        <taxon>Ascomycota</taxon>
        <taxon>Pezizomycotina</taxon>
        <taxon>Sordariomycetes</taxon>
        <taxon>Hypocreomycetidae</taxon>
        <taxon>Hypocreales</taxon>
        <taxon>Bionectriaceae</taxon>
        <taxon>Clonostachys</taxon>
    </lineage>
</organism>
<evidence type="ECO:0000313" key="2">
    <source>
        <dbReference type="EMBL" id="CEO54465.1"/>
    </source>
</evidence>
<accession>A0A0B7KHW3</accession>